<keyword evidence="1" id="KW-0472">Membrane</keyword>
<comment type="caution">
    <text evidence="2">The sequence shown here is derived from an EMBL/GenBank/DDBJ whole genome shotgun (WGS) entry which is preliminary data.</text>
</comment>
<dbReference type="InterPro" id="IPR007359">
    <property type="entry name" value="SigmaE_reg_RseC_MucC"/>
</dbReference>
<dbReference type="PIRSF" id="PIRSF004923">
    <property type="entry name" value="RseC"/>
    <property type="match status" value="1"/>
</dbReference>
<dbReference type="STRING" id="897.B2D07_14285"/>
<evidence type="ECO:0000313" key="2">
    <source>
        <dbReference type="EMBL" id="EPR37882.1"/>
    </source>
</evidence>
<gene>
    <name evidence="2" type="ORF">dsmv_2922</name>
</gene>
<dbReference type="RefSeq" id="WP_020877989.1">
    <property type="nucleotide sequence ID" value="NZ_ATHJ01000096.1"/>
</dbReference>
<feature type="transmembrane region" description="Helical" evidence="1">
    <location>
        <begin position="71"/>
        <end position="91"/>
    </location>
</feature>
<dbReference type="Proteomes" id="UP000014977">
    <property type="component" value="Unassembled WGS sequence"/>
</dbReference>
<dbReference type="PANTHER" id="PTHR35867:SF1">
    <property type="entry name" value="PROTEIN RSEC"/>
    <property type="match status" value="1"/>
</dbReference>
<dbReference type="PANTHER" id="PTHR35867">
    <property type="entry name" value="PROTEIN RSEC"/>
    <property type="match status" value="1"/>
</dbReference>
<dbReference type="Pfam" id="PF04246">
    <property type="entry name" value="RseC_MucC"/>
    <property type="match status" value="1"/>
</dbReference>
<dbReference type="EMBL" id="ATHJ01000096">
    <property type="protein sequence ID" value="EPR37882.1"/>
    <property type="molecule type" value="Genomic_DNA"/>
</dbReference>
<name>S7TKY7_DESML</name>
<keyword evidence="1" id="KW-1133">Transmembrane helix</keyword>
<organism evidence="2 3">
    <name type="scientific">Desulfococcus multivorans DSM 2059</name>
    <dbReference type="NCBI Taxonomy" id="1121405"/>
    <lineage>
        <taxon>Bacteria</taxon>
        <taxon>Pseudomonadati</taxon>
        <taxon>Thermodesulfobacteriota</taxon>
        <taxon>Desulfobacteria</taxon>
        <taxon>Desulfobacterales</taxon>
        <taxon>Desulfococcaceae</taxon>
        <taxon>Desulfococcus</taxon>
    </lineage>
</organism>
<dbReference type="eggNOG" id="COG3086">
    <property type="taxonomic scope" value="Bacteria"/>
</dbReference>
<feature type="transmembrane region" description="Helical" evidence="1">
    <location>
        <begin position="103"/>
        <end position="121"/>
    </location>
</feature>
<protein>
    <submittedName>
        <fullName evidence="2">Positive regulator of sigma E, RseC/MucC</fullName>
    </submittedName>
</protein>
<sequence>MITEYGIVTQVDVKSAWVKTVRRSTCEGCGSKDSCEAAKTGHVEALNLVGAGLGDTVTVGFETGSLIKISMLLYIFPVLFMIGGAVLGTYLAPQYGMDESAAAALFAFGSFFISFVCIRLTSSRISGNARYQAKIIKIRGRAPVAEESSASVPCSNG</sequence>
<dbReference type="AlphaFoldDB" id="S7TKY7"/>
<evidence type="ECO:0000313" key="3">
    <source>
        <dbReference type="Proteomes" id="UP000014977"/>
    </source>
</evidence>
<keyword evidence="1" id="KW-0812">Transmembrane</keyword>
<evidence type="ECO:0000256" key="1">
    <source>
        <dbReference type="SAM" id="Phobius"/>
    </source>
</evidence>
<accession>S7TKY7</accession>
<dbReference type="InterPro" id="IPR026268">
    <property type="entry name" value="RseC"/>
</dbReference>
<keyword evidence="3" id="KW-1185">Reference proteome</keyword>
<proteinExistence type="predicted"/>
<reference evidence="2 3" key="1">
    <citation type="journal article" date="2013" name="Genome Announc.">
        <title>Draft genome sequences for three mercury-methylating, sulfate-reducing bacteria.</title>
        <authorList>
            <person name="Brown S.D."/>
            <person name="Hurt R.A.Jr."/>
            <person name="Gilmour C.C."/>
            <person name="Elias D.A."/>
        </authorList>
    </citation>
    <scope>NUCLEOTIDE SEQUENCE [LARGE SCALE GENOMIC DNA]</scope>
    <source>
        <strain evidence="2 3">DSM 2059</strain>
    </source>
</reference>
<dbReference type="OrthoDB" id="5514770at2"/>